<dbReference type="PRINTS" id="PR00385">
    <property type="entry name" value="P450"/>
</dbReference>
<dbReference type="GO" id="GO:0005789">
    <property type="term" value="C:endoplasmic reticulum membrane"/>
    <property type="evidence" value="ECO:0007669"/>
    <property type="project" value="UniProtKB-SubCell"/>
</dbReference>
<dbReference type="Gene3D" id="1.10.630.10">
    <property type="entry name" value="Cytochrome P450"/>
    <property type="match status" value="1"/>
</dbReference>
<evidence type="ECO:0000256" key="12">
    <source>
        <dbReference type="ARBA" id="ARBA00023136"/>
    </source>
</evidence>
<comment type="cofactor">
    <cofactor evidence="1 13">
        <name>heme</name>
        <dbReference type="ChEBI" id="CHEBI:30413"/>
    </cofactor>
</comment>
<sequence>MFGEYNLWTVDFSSSGDRSLQLLPAAAMDLLGSATIFLVICLVFLLVWGMRPKAKNLPPGPTPLPFIGNLLQLKVQDLVGNFREMSKKYGPIFTVYFGSDQAVVLFGYDLVKKVLVDRGDEFLDRGSMPSADKTNRGLGIIMSNGERWLQLRRFSLTTMRNFGMGKKNIEERIQEEAEYLMKELRAKNGQPFNPAVLFSCATGNVVSHILLGERFDYNDPEYRRILSLLVESFRLESSTAGQLYNIFPRILDYLPGPHQTFFKNLGDIQVFIAQKVKDHERSLDPNAPRDFIDSFLLKMEQEQQNPKTEFTRENLNMAAYDIFIAGTETTSTTLRYILMTLLEHPAVQEKIQKEIDQVIGQERPPAMKDRLEMPYTEAVLHEAQRFLDLVPLGFTRVAKHDTEIEGYFIPKGSSVFPILSSALHDPKQYDNPFQFTPEHFLDEKGNFKKNGADIPFSTGKRICLGEGLARMQLFLYLATILQRFHLRHPPGVTKIDLTPEVSGFGNIPRQVSICFTPR</sequence>
<keyword evidence="8" id="KW-0492">Microsome</keyword>
<comment type="subcellular location">
    <subcellularLocation>
        <location evidence="3">Endoplasmic reticulum membrane</location>
    </subcellularLocation>
    <subcellularLocation>
        <location evidence="2">Microsome membrane</location>
    </subcellularLocation>
</comment>
<dbReference type="InterPro" id="IPR002401">
    <property type="entry name" value="Cyt_P450_E_grp-I"/>
</dbReference>
<evidence type="ECO:0000256" key="14">
    <source>
        <dbReference type="RuleBase" id="RU000461"/>
    </source>
</evidence>
<keyword evidence="15" id="KW-0812">Transmembrane</keyword>
<keyword evidence="9 14" id="KW-0560">Oxidoreductase</keyword>
<keyword evidence="10 13" id="KW-0408">Iron</keyword>
<dbReference type="GeneTree" id="ENSGT00940000162064"/>
<keyword evidence="12 15" id="KW-0472">Membrane</keyword>
<reference evidence="16" key="2">
    <citation type="submission" date="2025-08" db="UniProtKB">
        <authorList>
            <consortium name="Ensembl"/>
        </authorList>
    </citation>
    <scope>IDENTIFICATION</scope>
</reference>
<dbReference type="Proteomes" id="UP000472272">
    <property type="component" value="Chromosome 12"/>
</dbReference>
<keyword evidence="17" id="KW-1185">Reference proteome</keyword>
<dbReference type="SUPFAM" id="SSF48264">
    <property type="entry name" value="Cytochrome P450"/>
    <property type="match status" value="1"/>
</dbReference>
<dbReference type="FunFam" id="1.10.630.10:FF:000010">
    <property type="entry name" value="cytochrome P450 2W1 isoform X2"/>
    <property type="match status" value="1"/>
</dbReference>
<dbReference type="GO" id="GO:0019373">
    <property type="term" value="P:epoxygenase P450 pathway"/>
    <property type="evidence" value="ECO:0007669"/>
    <property type="project" value="TreeGrafter"/>
</dbReference>
<proteinExistence type="inferred from homology"/>
<evidence type="ECO:0000313" key="17">
    <source>
        <dbReference type="Proteomes" id="UP000472272"/>
    </source>
</evidence>
<dbReference type="PANTHER" id="PTHR24300:SF386">
    <property type="entry name" value="CYTOCHROME P450"/>
    <property type="match status" value="1"/>
</dbReference>
<comment type="similarity">
    <text evidence="4 14">Belongs to the cytochrome P450 family.</text>
</comment>
<dbReference type="CDD" id="cd11026">
    <property type="entry name" value="CYP2"/>
    <property type="match status" value="1"/>
</dbReference>
<evidence type="ECO:0000256" key="13">
    <source>
        <dbReference type="PIRSR" id="PIRSR602401-1"/>
    </source>
</evidence>
<evidence type="ECO:0000313" key="16">
    <source>
        <dbReference type="Ensembl" id="ENSPMRP00000025113.1"/>
    </source>
</evidence>
<keyword evidence="5 13" id="KW-0349">Heme</keyword>
<dbReference type="GO" id="GO:0016712">
    <property type="term" value="F:oxidoreductase activity, acting on paired donors, with incorporation or reduction of molecular oxygen, reduced flavin or flavoprotein as one donor, and incorporation of one atom of oxygen"/>
    <property type="evidence" value="ECO:0007669"/>
    <property type="project" value="InterPro"/>
</dbReference>
<dbReference type="InterPro" id="IPR050182">
    <property type="entry name" value="Cytochrome_P450_fam2"/>
</dbReference>
<evidence type="ECO:0000256" key="15">
    <source>
        <dbReference type="SAM" id="Phobius"/>
    </source>
</evidence>
<dbReference type="Pfam" id="PF00067">
    <property type="entry name" value="p450"/>
    <property type="match status" value="1"/>
</dbReference>
<evidence type="ECO:0000256" key="5">
    <source>
        <dbReference type="ARBA" id="ARBA00022617"/>
    </source>
</evidence>
<keyword evidence="6 13" id="KW-0479">Metal-binding</keyword>
<dbReference type="AlphaFoldDB" id="A0A670JJN7"/>
<evidence type="ECO:0000256" key="6">
    <source>
        <dbReference type="ARBA" id="ARBA00022723"/>
    </source>
</evidence>
<name>A0A670JJN7_PODMU</name>
<dbReference type="PROSITE" id="PS00086">
    <property type="entry name" value="CYTOCHROME_P450"/>
    <property type="match status" value="1"/>
</dbReference>
<keyword evidence="11 14" id="KW-0503">Monooxygenase</keyword>
<evidence type="ECO:0000256" key="10">
    <source>
        <dbReference type="ARBA" id="ARBA00023004"/>
    </source>
</evidence>
<protein>
    <submittedName>
        <fullName evidence="16">Cytochrome P450 2C25-like</fullName>
    </submittedName>
</protein>
<feature type="transmembrane region" description="Helical" evidence="15">
    <location>
        <begin position="20"/>
        <end position="48"/>
    </location>
</feature>
<dbReference type="GO" id="GO:0046222">
    <property type="term" value="P:aflatoxin metabolic process"/>
    <property type="evidence" value="ECO:0007669"/>
    <property type="project" value="UniProtKB-ARBA"/>
</dbReference>
<evidence type="ECO:0000256" key="9">
    <source>
        <dbReference type="ARBA" id="ARBA00023002"/>
    </source>
</evidence>
<accession>A0A670JJN7</accession>
<feature type="binding site" description="axial binding residue" evidence="13">
    <location>
        <position position="463"/>
    </location>
    <ligand>
        <name>heme</name>
        <dbReference type="ChEBI" id="CHEBI:30413"/>
    </ligand>
    <ligandPart>
        <name>Fe</name>
        <dbReference type="ChEBI" id="CHEBI:18248"/>
    </ligandPart>
</feature>
<dbReference type="InterPro" id="IPR017972">
    <property type="entry name" value="Cyt_P450_CS"/>
</dbReference>
<evidence type="ECO:0000256" key="3">
    <source>
        <dbReference type="ARBA" id="ARBA00004586"/>
    </source>
</evidence>
<evidence type="ECO:0000256" key="7">
    <source>
        <dbReference type="ARBA" id="ARBA00022824"/>
    </source>
</evidence>
<dbReference type="PRINTS" id="PR00463">
    <property type="entry name" value="EP450I"/>
</dbReference>
<evidence type="ECO:0000256" key="4">
    <source>
        <dbReference type="ARBA" id="ARBA00010617"/>
    </source>
</evidence>
<dbReference type="InterPro" id="IPR036396">
    <property type="entry name" value="Cyt_P450_sf"/>
</dbReference>
<reference evidence="16" key="3">
    <citation type="submission" date="2025-09" db="UniProtKB">
        <authorList>
            <consortium name="Ensembl"/>
        </authorList>
    </citation>
    <scope>IDENTIFICATION</scope>
</reference>
<reference evidence="16 17" key="1">
    <citation type="journal article" date="2019" name="Proc. Natl. Acad. Sci. U.S.A.">
        <title>Regulatory changes in pterin and carotenoid genes underlie balanced color polymorphisms in the wall lizard.</title>
        <authorList>
            <person name="Andrade P."/>
            <person name="Pinho C."/>
            <person name="Perez I de Lanuza G."/>
            <person name="Afonso S."/>
            <person name="Brejcha J."/>
            <person name="Rubin C.J."/>
            <person name="Wallerman O."/>
            <person name="Pereira P."/>
            <person name="Sabatino S.J."/>
            <person name="Bellati A."/>
            <person name="Pellitteri-Rosa D."/>
            <person name="Bosakova Z."/>
            <person name="Bunikis I."/>
            <person name="Carretero M.A."/>
            <person name="Feiner N."/>
            <person name="Marsik P."/>
            <person name="Pauperio F."/>
            <person name="Salvi D."/>
            <person name="Soler L."/>
            <person name="While G.M."/>
            <person name="Uller T."/>
            <person name="Font E."/>
            <person name="Andersson L."/>
            <person name="Carneiro M."/>
        </authorList>
    </citation>
    <scope>NUCLEOTIDE SEQUENCE</scope>
</reference>
<dbReference type="PRINTS" id="PR01684">
    <property type="entry name" value="EP450ICYP2A"/>
</dbReference>
<gene>
    <name evidence="16" type="primary">LOC114607418</name>
</gene>
<organism evidence="16 17">
    <name type="scientific">Podarcis muralis</name>
    <name type="common">Wall lizard</name>
    <name type="synonym">Lacerta muralis</name>
    <dbReference type="NCBI Taxonomy" id="64176"/>
    <lineage>
        <taxon>Eukaryota</taxon>
        <taxon>Metazoa</taxon>
        <taxon>Chordata</taxon>
        <taxon>Craniata</taxon>
        <taxon>Vertebrata</taxon>
        <taxon>Euteleostomi</taxon>
        <taxon>Lepidosauria</taxon>
        <taxon>Squamata</taxon>
        <taxon>Bifurcata</taxon>
        <taxon>Unidentata</taxon>
        <taxon>Episquamata</taxon>
        <taxon>Laterata</taxon>
        <taxon>Lacertibaenia</taxon>
        <taxon>Lacertidae</taxon>
        <taxon>Podarcis</taxon>
    </lineage>
</organism>
<evidence type="ECO:0000256" key="2">
    <source>
        <dbReference type="ARBA" id="ARBA00004524"/>
    </source>
</evidence>
<dbReference type="GO" id="GO:0008392">
    <property type="term" value="F:arachidonate epoxygenase activity"/>
    <property type="evidence" value="ECO:0007669"/>
    <property type="project" value="TreeGrafter"/>
</dbReference>
<keyword evidence="15" id="KW-1133">Transmembrane helix</keyword>
<dbReference type="Ensembl" id="ENSPMRT00000026651.1">
    <property type="protein sequence ID" value="ENSPMRP00000025113.1"/>
    <property type="gene ID" value="ENSPMRG00000016232.1"/>
</dbReference>
<dbReference type="GO" id="GO:0005506">
    <property type="term" value="F:iron ion binding"/>
    <property type="evidence" value="ECO:0007669"/>
    <property type="project" value="InterPro"/>
</dbReference>
<evidence type="ECO:0000256" key="8">
    <source>
        <dbReference type="ARBA" id="ARBA00022848"/>
    </source>
</evidence>
<dbReference type="GO" id="GO:0020037">
    <property type="term" value="F:heme binding"/>
    <property type="evidence" value="ECO:0007669"/>
    <property type="project" value="InterPro"/>
</dbReference>
<keyword evidence="7" id="KW-0256">Endoplasmic reticulum</keyword>
<dbReference type="InterPro" id="IPR008067">
    <property type="entry name" value="Cyt_P450_E_grp-I_CYP2A-like"/>
</dbReference>
<evidence type="ECO:0000256" key="11">
    <source>
        <dbReference type="ARBA" id="ARBA00023033"/>
    </source>
</evidence>
<dbReference type="InterPro" id="IPR001128">
    <property type="entry name" value="Cyt_P450"/>
</dbReference>
<dbReference type="PANTHER" id="PTHR24300">
    <property type="entry name" value="CYTOCHROME P450 508A4-RELATED"/>
    <property type="match status" value="1"/>
</dbReference>
<dbReference type="GO" id="GO:0006805">
    <property type="term" value="P:xenobiotic metabolic process"/>
    <property type="evidence" value="ECO:0007669"/>
    <property type="project" value="TreeGrafter"/>
</dbReference>
<evidence type="ECO:0000256" key="1">
    <source>
        <dbReference type="ARBA" id="ARBA00001971"/>
    </source>
</evidence>